<dbReference type="EMBL" id="PCXQ01000007">
    <property type="protein sequence ID" value="PJE50344.1"/>
    <property type="molecule type" value="Genomic_DNA"/>
</dbReference>
<feature type="transmembrane region" description="Helical" evidence="10">
    <location>
        <begin position="6"/>
        <end position="25"/>
    </location>
</feature>
<proteinExistence type="inferred from homology"/>
<keyword evidence="5" id="KW-0645">Protease</keyword>
<feature type="transmembrane region" description="Helical" evidence="10">
    <location>
        <begin position="143"/>
        <end position="172"/>
    </location>
</feature>
<feature type="transmembrane region" description="Helical" evidence="10">
    <location>
        <begin position="212"/>
        <end position="231"/>
    </location>
</feature>
<feature type="transmembrane region" description="Helical" evidence="10">
    <location>
        <begin position="184"/>
        <end position="206"/>
    </location>
</feature>
<evidence type="ECO:0000313" key="11">
    <source>
        <dbReference type="EMBL" id="PJE50344.1"/>
    </source>
</evidence>
<evidence type="ECO:0000256" key="8">
    <source>
        <dbReference type="ARBA" id="ARBA00022989"/>
    </source>
</evidence>
<evidence type="ECO:0000256" key="10">
    <source>
        <dbReference type="SAM" id="Phobius"/>
    </source>
</evidence>
<dbReference type="InterPro" id="IPR026898">
    <property type="entry name" value="PrsW"/>
</dbReference>
<dbReference type="GO" id="GO:0006508">
    <property type="term" value="P:proteolysis"/>
    <property type="evidence" value="ECO:0007669"/>
    <property type="project" value="UniProtKB-KW"/>
</dbReference>
<organism evidence="11 12">
    <name type="scientific">Candidatus Yanofskybacteria bacterium CG10_big_fil_rev_8_21_14_0_10_36_16</name>
    <dbReference type="NCBI Taxonomy" id="1975096"/>
    <lineage>
        <taxon>Bacteria</taxon>
        <taxon>Candidatus Yanofskyibacteriota</taxon>
    </lineage>
</organism>
<sequence length="245" mass="27873">MAIIYSPPLLVLLGLTPSLFWLFLYLRKDLHPEPRSLIIKVFFMGIVIAPLAVIFQWLTLGTGKFFNPDFQSSESILFFLIAAFIEEVVKYLAVRFTVLNNADFDEPVDAMIYMIIAALGFAGIENILVLFKTLGDITTENPYIIFQVLGLRFVGATLLHALSSAIAGYFLAMSWFYSHHSKKLVTFGILIATLFHTTFNIIILKSALNQDISFYLMPLLIFMAILISILFNRLKKRRLVNTIEY</sequence>
<evidence type="ECO:0000256" key="1">
    <source>
        <dbReference type="ARBA" id="ARBA00004651"/>
    </source>
</evidence>
<evidence type="ECO:0000256" key="7">
    <source>
        <dbReference type="ARBA" id="ARBA00022801"/>
    </source>
</evidence>
<protein>
    <recommendedName>
        <fullName evidence="3">Protease PrsW</fullName>
    </recommendedName>
</protein>
<dbReference type="PANTHER" id="PTHR36844">
    <property type="entry name" value="PROTEASE PRSW"/>
    <property type="match status" value="1"/>
</dbReference>
<evidence type="ECO:0000256" key="3">
    <source>
        <dbReference type="ARBA" id="ARBA00018997"/>
    </source>
</evidence>
<keyword evidence="8 10" id="KW-1133">Transmembrane helix</keyword>
<gene>
    <name evidence="11" type="ORF">COV29_04160</name>
</gene>
<comment type="subcellular location">
    <subcellularLocation>
        <location evidence="1">Cell membrane</location>
        <topology evidence="1">Multi-pass membrane protein</topology>
    </subcellularLocation>
</comment>
<name>A0A2J0Q6B6_9BACT</name>
<dbReference type="PANTHER" id="PTHR36844:SF1">
    <property type="entry name" value="PROTEASE PRSW"/>
    <property type="match status" value="1"/>
</dbReference>
<comment type="similarity">
    <text evidence="2">Belongs to the protease PrsW family.</text>
</comment>
<keyword evidence="9 10" id="KW-0472">Membrane</keyword>
<feature type="transmembrane region" description="Helical" evidence="10">
    <location>
        <begin position="110"/>
        <end position="131"/>
    </location>
</feature>
<dbReference type="Pfam" id="PF13367">
    <property type="entry name" value="PrsW-protease"/>
    <property type="match status" value="1"/>
</dbReference>
<evidence type="ECO:0000256" key="2">
    <source>
        <dbReference type="ARBA" id="ARBA00009165"/>
    </source>
</evidence>
<evidence type="ECO:0000313" key="12">
    <source>
        <dbReference type="Proteomes" id="UP000228496"/>
    </source>
</evidence>
<dbReference type="InterPro" id="IPR023596">
    <property type="entry name" value="Peptidase_PrsW_arch/bac"/>
</dbReference>
<reference evidence="11 12" key="1">
    <citation type="submission" date="2017-09" db="EMBL/GenBank/DDBJ databases">
        <title>Depth-based differentiation of microbial function through sediment-hosted aquifers and enrichment of novel symbionts in the deep terrestrial subsurface.</title>
        <authorList>
            <person name="Probst A.J."/>
            <person name="Ladd B."/>
            <person name="Jarett J.K."/>
            <person name="Geller-Mcgrath D.E."/>
            <person name="Sieber C.M."/>
            <person name="Emerson J.B."/>
            <person name="Anantharaman K."/>
            <person name="Thomas B.C."/>
            <person name="Malmstrom R."/>
            <person name="Stieglmeier M."/>
            <person name="Klingl A."/>
            <person name="Woyke T."/>
            <person name="Ryan C.M."/>
            <person name="Banfield J.F."/>
        </authorList>
    </citation>
    <scope>NUCLEOTIDE SEQUENCE [LARGE SCALE GENOMIC DNA]</scope>
    <source>
        <strain evidence="11">CG10_big_fil_rev_8_21_14_0_10_36_16</strain>
    </source>
</reference>
<evidence type="ECO:0000256" key="6">
    <source>
        <dbReference type="ARBA" id="ARBA00022692"/>
    </source>
</evidence>
<keyword evidence="7" id="KW-0378">Hydrolase</keyword>
<dbReference type="GO" id="GO:0008233">
    <property type="term" value="F:peptidase activity"/>
    <property type="evidence" value="ECO:0007669"/>
    <property type="project" value="UniProtKB-KW"/>
</dbReference>
<dbReference type="AlphaFoldDB" id="A0A2J0Q6B6"/>
<keyword evidence="6 10" id="KW-0812">Transmembrane</keyword>
<feature type="transmembrane region" description="Helical" evidence="10">
    <location>
        <begin position="37"/>
        <end position="58"/>
    </location>
</feature>
<dbReference type="Proteomes" id="UP000228496">
    <property type="component" value="Unassembled WGS sequence"/>
</dbReference>
<comment type="caution">
    <text evidence="11">The sequence shown here is derived from an EMBL/GenBank/DDBJ whole genome shotgun (WGS) entry which is preliminary data.</text>
</comment>
<evidence type="ECO:0000256" key="4">
    <source>
        <dbReference type="ARBA" id="ARBA00022475"/>
    </source>
</evidence>
<dbReference type="GO" id="GO:0005886">
    <property type="term" value="C:plasma membrane"/>
    <property type="evidence" value="ECO:0007669"/>
    <property type="project" value="UniProtKB-SubCell"/>
</dbReference>
<feature type="transmembrane region" description="Helical" evidence="10">
    <location>
        <begin position="78"/>
        <end position="98"/>
    </location>
</feature>
<dbReference type="PIRSF" id="PIRSF016933">
    <property type="entry name" value="PrsW"/>
    <property type="match status" value="1"/>
</dbReference>
<accession>A0A2J0Q6B6</accession>
<keyword evidence="4" id="KW-1003">Cell membrane</keyword>
<evidence type="ECO:0000256" key="5">
    <source>
        <dbReference type="ARBA" id="ARBA00022670"/>
    </source>
</evidence>
<evidence type="ECO:0000256" key="9">
    <source>
        <dbReference type="ARBA" id="ARBA00023136"/>
    </source>
</evidence>